<protein>
    <recommendedName>
        <fullName evidence="9">Polysaccharide biosynthesis protein</fullName>
    </recommendedName>
</protein>
<feature type="transmembrane region" description="Helical" evidence="6">
    <location>
        <begin position="171"/>
        <end position="193"/>
    </location>
</feature>
<evidence type="ECO:0000313" key="8">
    <source>
        <dbReference type="Proteomes" id="UP000290565"/>
    </source>
</evidence>
<dbReference type="InterPro" id="IPR050833">
    <property type="entry name" value="Poly_Biosynth_Transport"/>
</dbReference>
<evidence type="ECO:0000256" key="4">
    <source>
        <dbReference type="ARBA" id="ARBA00022989"/>
    </source>
</evidence>
<dbReference type="GO" id="GO:0005886">
    <property type="term" value="C:plasma membrane"/>
    <property type="evidence" value="ECO:0007669"/>
    <property type="project" value="UniProtKB-SubCell"/>
</dbReference>
<keyword evidence="2" id="KW-1003">Cell membrane</keyword>
<evidence type="ECO:0000313" key="7">
    <source>
        <dbReference type="EMBL" id="RXH41885.1"/>
    </source>
</evidence>
<dbReference type="Proteomes" id="UP000290565">
    <property type="component" value="Unassembled WGS sequence"/>
</dbReference>
<feature type="transmembrane region" description="Helical" evidence="6">
    <location>
        <begin position="213"/>
        <end position="235"/>
    </location>
</feature>
<organism evidence="7 8">
    <name type="scientific">Bradyrhizobium zhanjiangense</name>
    <dbReference type="NCBI Taxonomy" id="1325107"/>
    <lineage>
        <taxon>Bacteria</taxon>
        <taxon>Pseudomonadati</taxon>
        <taxon>Pseudomonadota</taxon>
        <taxon>Alphaproteobacteria</taxon>
        <taxon>Hyphomicrobiales</taxon>
        <taxon>Nitrobacteraceae</taxon>
        <taxon>Bradyrhizobium</taxon>
    </lineage>
</organism>
<dbReference type="PANTHER" id="PTHR30250:SF11">
    <property type="entry name" value="O-ANTIGEN TRANSPORTER-RELATED"/>
    <property type="match status" value="1"/>
</dbReference>
<evidence type="ECO:0000256" key="3">
    <source>
        <dbReference type="ARBA" id="ARBA00022692"/>
    </source>
</evidence>
<keyword evidence="5 6" id="KW-0472">Membrane</keyword>
<name>A0A4Q0SPM9_9BRAD</name>
<feature type="transmembrane region" description="Helical" evidence="6">
    <location>
        <begin position="357"/>
        <end position="378"/>
    </location>
</feature>
<feature type="transmembrane region" description="Helical" evidence="6">
    <location>
        <begin position="77"/>
        <end position="100"/>
    </location>
</feature>
<evidence type="ECO:0000256" key="6">
    <source>
        <dbReference type="SAM" id="Phobius"/>
    </source>
</evidence>
<feature type="transmembrane region" description="Helical" evidence="6">
    <location>
        <begin position="327"/>
        <end position="345"/>
    </location>
</feature>
<gene>
    <name evidence="7" type="ORF">XH94_04255</name>
</gene>
<evidence type="ECO:0000256" key="5">
    <source>
        <dbReference type="ARBA" id="ARBA00023136"/>
    </source>
</evidence>
<feature type="transmembrane region" description="Helical" evidence="6">
    <location>
        <begin position="141"/>
        <end position="159"/>
    </location>
</feature>
<feature type="transmembrane region" description="Helical" evidence="6">
    <location>
        <begin position="35"/>
        <end position="56"/>
    </location>
</feature>
<proteinExistence type="predicted"/>
<dbReference type="AlphaFoldDB" id="A0A4Q0SPM9"/>
<evidence type="ECO:0008006" key="9">
    <source>
        <dbReference type="Google" id="ProtNLM"/>
    </source>
</evidence>
<reference evidence="7 8" key="1">
    <citation type="submission" date="2015-04" db="EMBL/GenBank/DDBJ databases">
        <title>Comparative genomics of rhizobia nodulating Arachis hypogaea in China.</title>
        <authorList>
            <person name="Li Y."/>
        </authorList>
    </citation>
    <scope>NUCLEOTIDE SEQUENCE [LARGE SCALE GENOMIC DNA]</scope>
    <source>
        <strain evidence="7 8">CCBAU 51787</strain>
    </source>
</reference>
<keyword evidence="3 6" id="KW-0812">Transmembrane</keyword>
<sequence length="417" mass="44381">MRPLLAIYFALSMLARALSFVSVLLFAHAMTPAEFGIYAFLQASTSVIVVFATLNLPTPITVVLARGGGARLKLENTILVGAVLSSILLSALVSASSYSFAFPDVSLNSEELVYFIVLTGMNSLQILTGAALIARGRHVQSALAALMTTSTVCLGLTLMSDVSLVEALRLAAVSATIGGVTSIFMVLSGGLHYDFGGAVDSLRKFLKRSGTSILIFSLLSFCGSLSFQFGLWFLQRQLLVNGGAEQAATFAIGNQFYNIVLFLPGIFGPLLLRRLSRTREEHQLRLALCAGAAAVGVSILGIIVFILMSPLILMLLPSKYQIDAEPLVLSIVAGAIMFAKAPLSVFFQARVSAGAEVLASVVGSVVLVIGAWIPVLVVNATQSLWLRVGAHLALLLIVLVALLMQSRSTTRKFWCRP</sequence>
<evidence type="ECO:0000256" key="1">
    <source>
        <dbReference type="ARBA" id="ARBA00004651"/>
    </source>
</evidence>
<feature type="transmembrane region" description="Helical" evidence="6">
    <location>
        <begin position="284"/>
        <end position="307"/>
    </location>
</feature>
<keyword evidence="4 6" id="KW-1133">Transmembrane helix</keyword>
<feature type="transmembrane region" description="Helical" evidence="6">
    <location>
        <begin position="255"/>
        <end position="272"/>
    </location>
</feature>
<evidence type="ECO:0000256" key="2">
    <source>
        <dbReference type="ARBA" id="ARBA00022475"/>
    </source>
</evidence>
<dbReference type="PANTHER" id="PTHR30250">
    <property type="entry name" value="PST FAMILY PREDICTED COLANIC ACID TRANSPORTER"/>
    <property type="match status" value="1"/>
</dbReference>
<feature type="transmembrane region" description="Helical" evidence="6">
    <location>
        <begin position="112"/>
        <end position="134"/>
    </location>
</feature>
<accession>A0A4Q0SPM9</accession>
<feature type="transmembrane region" description="Helical" evidence="6">
    <location>
        <begin position="384"/>
        <end position="404"/>
    </location>
</feature>
<comment type="caution">
    <text evidence="7">The sequence shown here is derived from an EMBL/GenBank/DDBJ whole genome shotgun (WGS) entry which is preliminary data.</text>
</comment>
<comment type="subcellular location">
    <subcellularLocation>
        <location evidence="1">Cell membrane</location>
        <topology evidence="1">Multi-pass membrane protein</topology>
    </subcellularLocation>
</comment>
<dbReference type="EMBL" id="LBJM01000010">
    <property type="protein sequence ID" value="RXH41885.1"/>
    <property type="molecule type" value="Genomic_DNA"/>
</dbReference>